<dbReference type="EMBL" id="BAABBX010000007">
    <property type="protein sequence ID" value="GAA4186605.1"/>
    <property type="molecule type" value="Genomic_DNA"/>
</dbReference>
<feature type="transmembrane region" description="Helical" evidence="1">
    <location>
        <begin position="63"/>
        <end position="88"/>
    </location>
</feature>
<feature type="transmembrane region" description="Helical" evidence="1">
    <location>
        <begin position="150"/>
        <end position="173"/>
    </location>
</feature>
<sequence length="260" mass="26656">MIGAFSSAWTMLKRPTIVWPLLAAIVVFSAMSIVFTFSTAAAPGGSRFTDPPTLLADLADPDALVQFVGRPVMVTGLVVLAASILHVTGQYSSGLVRMQFVVQPRRSTWLLGNWAALATAAIACALIGALTAVASGYVCAAIWGVDTGEWLRGLGGAAGATANLALGMVAFALAGATLALWLRSSIAALTVALVYALFEDMINAAAPFGQGLMPASAFSTVATSGLNGNLYLPSLIATIVLTVAFTAGAFGLVMNRNVTD</sequence>
<name>A0ABP8AMW5_9MICO</name>
<accession>A0ABP8AMW5</accession>
<evidence type="ECO:0000313" key="2">
    <source>
        <dbReference type="EMBL" id="GAA4186605.1"/>
    </source>
</evidence>
<dbReference type="Proteomes" id="UP001500213">
    <property type="component" value="Unassembled WGS sequence"/>
</dbReference>
<proteinExistence type="predicted"/>
<feature type="transmembrane region" description="Helical" evidence="1">
    <location>
        <begin position="109"/>
        <end position="138"/>
    </location>
</feature>
<keyword evidence="1" id="KW-0812">Transmembrane</keyword>
<evidence type="ECO:0008006" key="4">
    <source>
        <dbReference type="Google" id="ProtNLM"/>
    </source>
</evidence>
<dbReference type="RefSeq" id="WP_344774548.1">
    <property type="nucleotide sequence ID" value="NZ_BAABBX010000007.1"/>
</dbReference>
<reference evidence="3" key="1">
    <citation type="journal article" date="2019" name="Int. J. Syst. Evol. Microbiol.">
        <title>The Global Catalogue of Microorganisms (GCM) 10K type strain sequencing project: providing services to taxonomists for standard genome sequencing and annotation.</title>
        <authorList>
            <consortium name="The Broad Institute Genomics Platform"/>
            <consortium name="The Broad Institute Genome Sequencing Center for Infectious Disease"/>
            <person name="Wu L."/>
            <person name="Ma J."/>
        </authorList>
    </citation>
    <scope>NUCLEOTIDE SEQUENCE [LARGE SCALE GENOMIC DNA]</scope>
    <source>
        <strain evidence="3">JCM 17593</strain>
    </source>
</reference>
<evidence type="ECO:0000256" key="1">
    <source>
        <dbReference type="SAM" id="Phobius"/>
    </source>
</evidence>
<keyword evidence="1" id="KW-0472">Membrane</keyword>
<evidence type="ECO:0000313" key="3">
    <source>
        <dbReference type="Proteomes" id="UP001500213"/>
    </source>
</evidence>
<feature type="transmembrane region" description="Helical" evidence="1">
    <location>
        <begin position="21"/>
        <end position="43"/>
    </location>
</feature>
<keyword evidence="3" id="KW-1185">Reference proteome</keyword>
<gene>
    <name evidence="2" type="ORF">GCM10022288_10440</name>
</gene>
<feature type="transmembrane region" description="Helical" evidence="1">
    <location>
        <begin position="230"/>
        <end position="254"/>
    </location>
</feature>
<organism evidence="2 3">
    <name type="scientific">Gryllotalpicola kribbensis</name>
    <dbReference type="NCBI Taxonomy" id="993084"/>
    <lineage>
        <taxon>Bacteria</taxon>
        <taxon>Bacillati</taxon>
        <taxon>Actinomycetota</taxon>
        <taxon>Actinomycetes</taxon>
        <taxon>Micrococcales</taxon>
        <taxon>Microbacteriaceae</taxon>
        <taxon>Gryllotalpicola</taxon>
    </lineage>
</organism>
<comment type="caution">
    <text evidence="2">The sequence shown here is derived from an EMBL/GenBank/DDBJ whole genome shotgun (WGS) entry which is preliminary data.</text>
</comment>
<keyword evidence="1" id="KW-1133">Transmembrane helix</keyword>
<protein>
    <recommendedName>
        <fullName evidence="4">ABC transporter permease</fullName>
    </recommendedName>
</protein>